<keyword evidence="8" id="KW-0460">Magnesium</keyword>
<dbReference type="PANTHER" id="PTHR47707">
    <property type="entry name" value="8-OXO-DGTP DIPHOSPHATASE"/>
    <property type="match status" value="1"/>
</dbReference>
<evidence type="ECO:0000256" key="2">
    <source>
        <dbReference type="ARBA" id="ARBA00005582"/>
    </source>
</evidence>
<dbReference type="PRINTS" id="PR00502">
    <property type="entry name" value="NUDIXFAMILY"/>
</dbReference>
<protein>
    <recommendedName>
        <fullName evidence="13">8-oxo-dGTP diphosphatase</fullName>
        <ecNumber evidence="12">3.6.1.55</ecNumber>
    </recommendedName>
    <alternativeName>
        <fullName evidence="16">7,8-dihydro-8-oxoguanine-triphosphatase</fullName>
    </alternativeName>
    <alternativeName>
        <fullName evidence="15">Mutator protein MutT</fullName>
    </alternativeName>
    <alternativeName>
        <fullName evidence="14">dGTP pyrophosphohydrolase</fullName>
    </alternativeName>
</protein>
<keyword evidence="6" id="KW-0227">DNA damage</keyword>
<dbReference type="GO" id="GO:0006281">
    <property type="term" value="P:DNA repair"/>
    <property type="evidence" value="ECO:0007669"/>
    <property type="project" value="UniProtKB-KW"/>
</dbReference>
<dbReference type="GO" id="GO:0046872">
    <property type="term" value="F:metal ion binding"/>
    <property type="evidence" value="ECO:0007669"/>
    <property type="project" value="UniProtKB-KW"/>
</dbReference>
<keyword evidence="3" id="KW-0515">Mutator protein</keyword>
<sequence length="111" mass="12143">MWEFPGGKVDKGESPDAALARELREELGIAVDPAWLEPLSFVNGPPPPGASGELVILLYICRHWSGEPRALEGEGIAWCDRGACEVLDLAPLDRILLSQSQSERLFQACEK</sequence>
<dbReference type="GO" id="GO:0008413">
    <property type="term" value="F:8-oxo-7,8-dihydroguanosine triphosphate pyrophosphatase activity"/>
    <property type="evidence" value="ECO:0007669"/>
    <property type="project" value="TreeGrafter"/>
</dbReference>
<organism evidence="19 20">
    <name type="scientific">Croceicoccus pelagius</name>
    <dbReference type="NCBI Taxonomy" id="1703341"/>
    <lineage>
        <taxon>Bacteria</taxon>
        <taxon>Pseudomonadati</taxon>
        <taxon>Pseudomonadota</taxon>
        <taxon>Alphaproteobacteria</taxon>
        <taxon>Sphingomonadales</taxon>
        <taxon>Erythrobacteraceae</taxon>
        <taxon>Croceicoccus</taxon>
    </lineage>
</organism>
<dbReference type="Gene3D" id="3.90.79.10">
    <property type="entry name" value="Nucleoside Triphosphate Pyrophosphohydrolase"/>
    <property type="match status" value="1"/>
</dbReference>
<evidence type="ECO:0000256" key="15">
    <source>
        <dbReference type="ARBA" id="ARBA00041979"/>
    </source>
</evidence>
<evidence type="ECO:0000256" key="1">
    <source>
        <dbReference type="ARBA" id="ARBA00001946"/>
    </source>
</evidence>
<dbReference type="AlphaFoldDB" id="A0A916YHE7"/>
<dbReference type="GO" id="GO:0035539">
    <property type="term" value="F:8-oxo-7,8-dihydrodeoxyguanosine triphosphate pyrophosphatase activity"/>
    <property type="evidence" value="ECO:0007669"/>
    <property type="project" value="UniProtKB-EC"/>
</dbReference>
<evidence type="ECO:0000256" key="13">
    <source>
        <dbReference type="ARBA" id="ARBA00040794"/>
    </source>
</evidence>
<keyword evidence="5" id="KW-0479">Metal-binding</keyword>
<dbReference type="InterPro" id="IPR000086">
    <property type="entry name" value="NUDIX_hydrolase_dom"/>
</dbReference>
<dbReference type="PROSITE" id="PS00893">
    <property type="entry name" value="NUDIX_BOX"/>
    <property type="match status" value="1"/>
</dbReference>
<feature type="domain" description="Nudix hydrolase" evidence="18">
    <location>
        <begin position="1"/>
        <end position="102"/>
    </location>
</feature>
<accession>A0A916YHE7</accession>
<proteinExistence type="inferred from homology"/>
<evidence type="ECO:0000256" key="9">
    <source>
        <dbReference type="ARBA" id="ARBA00023204"/>
    </source>
</evidence>
<dbReference type="Pfam" id="PF00293">
    <property type="entry name" value="NUDIX"/>
    <property type="match status" value="1"/>
</dbReference>
<evidence type="ECO:0000256" key="11">
    <source>
        <dbReference type="ARBA" id="ARBA00036904"/>
    </source>
</evidence>
<evidence type="ECO:0000313" key="19">
    <source>
        <dbReference type="EMBL" id="GGD43503.1"/>
    </source>
</evidence>
<keyword evidence="4" id="KW-0235">DNA replication</keyword>
<name>A0A916YHE7_9SPHN</name>
<evidence type="ECO:0000256" key="8">
    <source>
        <dbReference type="ARBA" id="ARBA00022842"/>
    </source>
</evidence>
<dbReference type="PROSITE" id="PS51462">
    <property type="entry name" value="NUDIX"/>
    <property type="match status" value="1"/>
</dbReference>
<dbReference type="InterPro" id="IPR020476">
    <property type="entry name" value="Nudix_hydrolase"/>
</dbReference>
<dbReference type="PANTHER" id="PTHR47707:SF1">
    <property type="entry name" value="NUDIX HYDROLASE FAMILY PROTEIN"/>
    <property type="match status" value="1"/>
</dbReference>
<evidence type="ECO:0000259" key="18">
    <source>
        <dbReference type="PROSITE" id="PS51462"/>
    </source>
</evidence>
<dbReference type="Proteomes" id="UP000598997">
    <property type="component" value="Unassembled WGS sequence"/>
</dbReference>
<dbReference type="SUPFAM" id="SSF55811">
    <property type="entry name" value="Nudix"/>
    <property type="match status" value="1"/>
</dbReference>
<comment type="similarity">
    <text evidence="2 17">Belongs to the Nudix hydrolase family.</text>
</comment>
<dbReference type="InterPro" id="IPR020084">
    <property type="entry name" value="NUDIX_hydrolase_CS"/>
</dbReference>
<dbReference type="InterPro" id="IPR047127">
    <property type="entry name" value="MutT-like"/>
</dbReference>
<evidence type="ECO:0000256" key="6">
    <source>
        <dbReference type="ARBA" id="ARBA00022763"/>
    </source>
</evidence>
<evidence type="ECO:0000313" key="20">
    <source>
        <dbReference type="Proteomes" id="UP000598997"/>
    </source>
</evidence>
<evidence type="ECO:0000256" key="10">
    <source>
        <dbReference type="ARBA" id="ARBA00035861"/>
    </source>
</evidence>
<reference evidence="19 20" key="1">
    <citation type="journal article" date="2014" name="Int. J. Syst. Evol. Microbiol.">
        <title>Complete genome sequence of Corynebacterium casei LMG S-19264T (=DSM 44701T), isolated from a smear-ripened cheese.</title>
        <authorList>
            <consortium name="US DOE Joint Genome Institute (JGI-PGF)"/>
            <person name="Walter F."/>
            <person name="Albersmeier A."/>
            <person name="Kalinowski J."/>
            <person name="Ruckert C."/>
        </authorList>
    </citation>
    <scope>NUCLEOTIDE SEQUENCE [LARGE SCALE GENOMIC DNA]</scope>
    <source>
        <strain evidence="19 20">CGMCC 1.15358</strain>
    </source>
</reference>
<dbReference type="GO" id="GO:0006260">
    <property type="term" value="P:DNA replication"/>
    <property type="evidence" value="ECO:0007669"/>
    <property type="project" value="UniProtKB-KW"/>
</dbReference>
<evidence type="ECO:0000256" key="3">
    <source>
        <dbReference type="ARBA" id="ARBA00022457"/>
    </source>
</evidence>
<dbReference type="GO" id="GO:0044715">
    <property type="term" value="F:8-oxo-dGDP phosphatase activity"/>
    <property type="evidence" value="ECO:0007669"/>
    <property type="project" value="TreeGrafter"/>
</dbReference>
<evidence type="ECO:0000256" key="5">
    <source>
        <dbReference type="ARBA" id="ARBA00022723"/>
    </source>
</evidence>
<comment type="caution">
    <text evidence="19">The sequence shown here is derived from an EMBL/GenBank/DDBJ whole genome shotgun (WGS) entry which is preliminary data.</text>
</comment>
<comment type="catalytic activity">
    <reaction evidence="10">
        <text>8-oxo-dGTP + H2O = 8-oxo-dGMP + diphosphate + H(+)</text>
        <dbReference type="Rhea" id="RHEA:31575"/>
        <dbReference type="ChEBI" id="CHEBI:15377"/>
        <dbReference type="ChEBI" id="CHEBI:15378"/>
        <dbReference type="ChEBI" id="CHEBI:33019"/>
        <dbReference type="ChEBI" id="CHEBI:63224"/>
        <dbReference type="ChEBI" id="CHEBI:77896"/>
        <dbReference type="EC" id="3.6.1.55"/>
    </reaction>
</comment>
<dbReference type="EMBL" id="BMIO01000005">
    <property type="protein sequence ID" value="GGD43503.1"/>
    <property type="molecule type" value="Genomic_DNA"/>
</dbReference>
<comment type="cofactor">
    <cofactor evidence="1">
        <name>Mg(2+)</name>
        <dbReference type="ChEBI" id="CHEBI:18420"/>
    </cofactor>
</comment>
<evidence type="ECO:0000256" key="14">
    <source>
        <dbReference type="ARBA" id="ARBA00041592"/>
    </source>
</evidence>
<evidence type="ECO:0000256" key="12">
    <source>
        <dbReference type="ARBA" id="ARBA00038905"/>
    </source>
</evidence>
<keyword evidence="9" id="KW-0234">DNA repair</keyword>
<dbReference type="InterPro" id="IPR015797">
    <property type="entry name" value="NUDIX_hydrolase-like_dom_sf"/>
</dbReference>
<dbReference type="EC" id="3.6.1.55" evidence="12"/>
<evidence type="ECO:0000256" key="16">
    <source>
        <dbReference type="ARBA" id="ARBA00042798"/>
    </source>
</evidence>
<gene>
    <name evidence="19" type="ORF">GCM10010989_17020</name>
</gene>
<comment type="catalytic activity">
    <reaction evidence="11">
        <text>8-oxo-GTP + H2O = 8-oxo-GMP + diphosphate + H(+)</text>
        <dbReference type="Rhea" id="RHEA:67616"/>
        <dbReference type="ChEBI" id="CHEBI:15377"/>
        <dbReference type="ChEBI" id="CHEBI:15378"/>
        <dbReference type="ChEBI" id="CHEBI:33019"/>
        <dbReference type="ChEBI" id="CHEBI:143553"/>
        <dbReference type="ChEBI" id="CHEBI:145694"/>
    </reaction>
</comment>
<evidence type="ECO:0000256" key="17">
    <source>
        <dbReference type="RuleBase" id="RU003476"/>
    </source>
</evidence>
<dbReference type="GO" id="GO:0044716">
    <property type="term" value="F:8-oxo-GDP phosphatase activity"/>
    <property type="evidence" value="ECO:0007669"/>
    <property type="project" value="TreeGrafter"/>
</dbReference>
<evidence type="ECO:0000256" key="7">
    <source>
        <dbReference type="ARBA" id="ARBA00022801"/>
    </source>
</evidence>
<keyword evidence="20" id="KW-1185">Reference proteome</keyword>
<keyword evidence="7 17" id="KW-0378">Hydrolase</keyword>
<evidence type="ECO:0000256" key="4">
    <source>
        <dbReference type="ARBA" id="ARBA00022705"/>
    </source>
</evidence>